<sequence>MVAIRTISITASMPPLIANLEMPEFTLFHAIQCGLFFGIGFLASTWLNLSGGQKSDEDIPETTLADEPSKTSEQDADLAEMLHSVVENVQSLADGMRTDVHKHSQSVERINNDLSEISGVEGVARVIAHLIEANRHLDTRLNVAENRLLEQSHQLRSHRVEARTDALTGLPNRRVFDEGLQRLFDNRQRLQEPGSLIMIDIDHFKEFNDRYGHPVGDACLQAVGEVIRQTVQPLGGIAVRYGGEEFAVLFPQTEIFDAKVAAQRINYKIEKLQVKLEQTKLAVTVSLGVAELFRDDTPKDWLGRADRALYDAKRRGRNRACWHDCHGCHEIPKGADPAWEAEEAGASSPRQEFLRDVDRRLAMFQRKQQPLGMFVVNIDPIDQRVAITQGDFKQIESGVHLAIKGLLRDMDHVCKLSKMQFGALLPGTDGTAAALVAERARKTIGQLQFETPNGVVQVTVTCGVTEAREGDNSKGLVSRAELCVKQGTEQGGNVIVRSQDKCDQATAEQESTTPVIAS</sequence>
<dbReference type="EC" id="2.7.7.65" evidence="1"/>
<comment type="caution">
    <text evidence="3">The sequence shown here is derived from an EMBL/GenBank/DDBJ whole genome shotgun (WGS) entry which is preliminary data.</text>
</comment>
<dbReference type="InterPro" id="IPR043128">
    <property type="entry name" value="Rev_trsase/Diguanyl_cyclase"/>
</dbReference>
<dbReference type="PANTHER" id="PTHR45138">
    <property type="entry name" value="REGULATORY COMPONENTS OF SENSORY TRANSDUCTION SYSTEM"/>
    <property type="match status" value="1"/>
</dbReference>
<dbReference type="InterPro" id="IPR000160">
    <property type="entry name" value="GGDEF_dom"/>
</dbReference>
<evidence type="ECO:0000313" key="3">
    <source>
        <dbReference type="EMBL" id="RCS40554.1"/>
    </source>
</evidence>
<dbReference type="FunFam" id="3.30.70.270:FF:000001">
    <property type="entry name" value="Diguanylate cyclase domain protein"/>
    <property type="match status" value="1"/>
</dbReference>
<dbReference type="Proteomes" id="UP000253562">
    <property type="component" value="Unassembled WGS sequence"/>
</dbReference>
<dbReference type="SMART" id="SM00267">
    <property type="entry name" value="GGDEF"/>
    <property type="match status" value="1"/>
</dbReference>
<reference evidence="3 4" key="1">
    <citation type="submission" date="2018-07" db="EMBL/GenBank/DDBJ databases">
        <title>Comparative genomes isolates from brazilian mangrove.</title>
        <authorList>
            <person name="De Araujo J.E."/>
            <person name="Taketani R.G."/>
            <person name="Silva M.C.P."/>
            <person name="Lourenco M.V."/>
            <person name="Oliveira V.M."/>
            <person name="Andreote F.D."/>
        </authorList>
    </citation>
    <scope>NUCLEOTIDE SEQUENCE [LARGE SCALE GENOMIC DNA]</scope>
    <source>
        <strain evidence="3 4">HEX PRIS-MGV</strain>
    </source>
</reference>
<dbReference type="PANTHER" id="PTHR45138:SF24">
    <property type="entry name" value="DIGUANYLATE CYCLASE DGCC-RELATED"/>
    <property type="match status" value="1"/>
</dbReference>
<dbReference type="GO" id="GO:0005886">
    <property type="term" value="C:plasma membrane"/>
    <property type="evidence" value="ECO:0007669"/>
    <property type="project" value="TreeGrafter"/>
</dbReference>
<accession>A0A368KJ24</accession>
<dbReference type="Gene3D" id="3.30.70.270">
    <property type="match status" value="2"/>
</dbReference>
<dbReference type="PROSITE" id="PS50887">
    <property type="entry name" value="GGDEF"/>
    <property type="match status" value="2"/>
</dbReference>
<dbReference type="GO" id="GO:0043709">
    <property type="term" value="P:cell adhesion involved in single-species biofilm formation"/>
    <property type="evidence" value="ECO:0007669"/>
    <property type="project" value="TreeGrafter"/>
</dbReference>
<dbReference type="EMBL" id="QPEX01000046">
    <property type="protein sequence ID" value="RCS40554.1"/>
    <property type="molecule type" value="Genomic_DNA"/>
</dbReference>
<feature type="domain" description="GGDEF" evidence="2">
    <location>
        <begin position="369"/>
        <end position="500"/>
    </location>
</feature>
<dbReference type="InterPro" id="IPR050469">
    <property type="entry name" value="Diguanylate_Cyclase"/>
</dbReference>
<dbReference type="NCBIfam" id="TIGR00254">
    <property type="entry name" value="GGDEF"/>
    <property type="match status" value="1"/>
</dbReference>
<feature type="domain" description="GGDEF" evidence="2">
    <location>
        <begin position="192"/>
        <end position="325"/>
    </location>
</feature>
<organism evidence="3 4">
    <name type="scientific">Bremerella cremea</name>
    <dbReference type="NCBI Taxonomy" id="1031537"/>
    <lineage>
        <taxon>Bacteria</taxon>
        <taxon>Pseudomonadati</taxon>
        <taxon>Planctomycetota</taxon>
        <taxon>Planctomycetia</taxon>
        <taxon>Pirellulales</taxon>
        <taxon>Pirellulaceae</taxon>
        <taxon>Bremerella</taxon>
    </lineage>
</organism>
<evidence type="ECO:0000313" key="4">
    <source>
        <dbReference type="Proteomes" id="UP000253562"/>
    </source>
</evidence>
<dbReference type="GO" id="GO:1902201">
    <property type="term" value="P:negative regulation of bacterial-type flagellum-dependent cell motility"/>
    <property type="evidence" value="ECO:0007669"/>
    <property type="project" value="TreeGrafter"/>
</dbReference>
<name>A0A368KJ24_9BACT</name>
<dbReference type="InterPro" id="IPR029787">
    <property type="entry name" value="Nucleotide_cyclase"/>
</dbReference>
<dbReference type="GO" id="GO:0052621">
    <property type="term" value="F:diguanylate cyclase activity"/>
    <property type="evidence" value="ECO:0007669"/>
    <property type="project" value="UniProtKB-EC"/>
</dbReference>
<protein>
    <recommendedName>
        <fullName evidence="1">diguanylate cyclase</fullName>
        <ecNumber evidence="1">2.7.7.65</ecNumber>
    </recommendedName>
</protein>
<dbReference type="AlphaFoldDB" id="A0A368KJ24"/>
<evidence type="ECO:0000259" key="2">
    <source>
        <dbReference type="PROSITE" id="PS50887"/>
    </source>
</evidence>
<dbReference type="CDD" id="cd01949">
    <property type="entry name" value="GGDEF"/>
    <property type="match status" value="1"/>
</dbReference>
<dbReference type="SUPFAM" id="SSF55073">
    <property type="entry name" value="Nucleotide cyclase"/>
    <property type="match status" value="2"/>
</dbReference>
<gene>
    <name evidence="3" type="ORF">DTL42_24590</name>
</gene>
<proteinExistence type="predicted"/>
<dbReference type="Pfam" id="PF00990">
    <property type="entry name" value="GGDEF"/>
    <property type="match status" value="2"/>
</dbReference>
<evidence type="ECO:0000256" key="1">
    <source>
        <dbReference type="ARBA" id="ARBA00012528"/>
    </source>
</evidence>